<feature type="compositionally biased region" description="Low complexity" evidence="1">
    <location>
        <begin position="91"/>
        <end position="103"/>
    </location>
</feature>
<dbReference type="Pfam" id="PF01585">
    <property type="entry name" value="G-patch"/>
    <property type="match status" value="1"/>
</dbReference>
<feature type="compositionally biased region" description="Basic and acidic residues" evidence="1">
    <location>
        <begin position="1"/>
        <end position="12"/>
    </location>
</feature>
<sequence>MGLAGQKERQRISSDPNNLNWSNDTSKFGFRMMAKMGWAPGKGLGANEDGSQDHVKIRLKDDNLGLGAKKNQSDNWLGNTDAFSRLLADLNSNNNSDNDSNNDQDSKKRKAESDSDDDDEKKKKKKAKKDKKDKKEKKAKKDKKDKKEKKAKKDKKKDKQDPAPVVVPIRNAARAKFLKAKRMATQHDPARLNEILGIKA</sequence>
<dbReference type="AlphaFoldDB" id="A0A1X2GU54"/>
<dbReference type="InterPro" id="IPR000467">
    <property type="entry name" value="G_patch_dom"/>
</dbReference>
<evidence type="ECO:0000259" key="2">
    <source>
        <dbReference type="PROSITE" id="PS50174"/>
    </source>
</evidence>
<dbReference type="STRING" id="101127.A0A1X2GU54"/>
<dbReference type="InterPro" id="IPR050656">
    <property type="entry name" value="PINX1"/>
</dbReference>
<proteinExistence type="predicted"/>
<dbReference type="EMBL" id="MCGT01000003">
    <property type="protein sequence ID" value="ORX61537.1"/>
    <property type="molecule type" value="Genomic_DNA"/>
</dbReference>
<gene>
    <name evidence="3" type="ORF">DM01DRAFT_1332139</name>
</gene>
<evidence type="ECO:0000313" key="3">
    <source>
        <dbReference type="EMBL" id="ORX61537.1"/>
    </source>
</evidence>
<evidence type="ECO:0000256" key="1">
    <source>
        <dbReference type="SAM" id="MobiDB-lite"/>
    </source>
</evidence>
<dbReference type="GO" id="GO:0010521">
    <property type="term" value="F:telomerase inhibitor activity"/>
    <property type="evidence" value="ECO:0007669"/>
    <property type="project" value="TreeGrafter"/>
</dbReference>
<feature type="domain" description="G-patch" evidence="2">
    <location>
        <begin position="25"/>
        <end position="71"/>
    </location>
</feature>
<keyword evidence="4" id="KW-1185">Reference proteome</keyword>
<dbReference type="GO" id="GO:0003676">
    <property type="term" value="F:nucleic acid binding"/>
    <property type="evidence" value="ECO:0007669"/>
    <property type="project" value="InterPro"/>
</dbReference>
<feature type="region of interest" description="Disordered" evidence="1">
    <location>
        <begin position="88"/>
        <end position="168"/>
    </location>
</feature>
<dbReference type="PANTHER" id="PTHR23149:SF27">
    <property type="entry name" value="PIN2_TERF1-INTERACTING TELOMERASE INHIBITOR 1"/>
    <property type="match status" value="1"/>
</dbReference>
<dbReference type="Proteomes" id="UP000242146">
    <property type="component" value="Unassembled WGS sequence"/>
</dbReference>
<feature type="compositionally biased region" description="Basic residues" evidence="1">
    <location>
        <begin position="122"/>
        <end position="156"/>
    </location>
</feature>
<evidence type="ECO:0000313" key="4">
    <source>
        <dbReference type="Proteomes" id="UP000242146"/>
    </source>
</evidence>
<dbReference type="GO" id="GO:0005730">
    <property type="term" value="C:nucleolus"/>
    <property type="evidence" value="ECO:0007669"/>
    <property type="project" value="TreeGrafter"/>
</dbReference>
<organism evidence="3 4">
    <name type="scientific">Hesseltinella vesiculosa</name>
    <dbReference type="NCBI Taxonomy" id="101127"/>
    <lineage>
        <taxon>Eukaryota</taxon>
        <taxon>Fungi</taxon>
        <taxon>Fungi incertae sedis</taxon>
        <taxon>Mucoromycota</taxon>
        <taxon>Mucoromycotina</taxon>
        <taxon>Mucoromycetes</taxon>
        <taxon>Mucorales</taxon>
        <taxon>Cunninghamellaceae</taxon>
        <taxon>Hesseltinella</taxon>
    </lineage>
</organism>
<dbReference type="SMART" id="SM00443">
    <property type="entry name" value="G_patch"/>
    <property type="match status" value="1"/>
</dbReference>
<dbReference type="OrthoDB" id="29523at2759"/>
<reference evidence="3 4" key="1">
    <citation type="submission" date="2016-07" db="EMBL/GenBank/DDBJ databases">
        <title>Pervasive Adenine N6-methylation of Active Genes in Fungi.</title>
        <authorList>
            <consortium name="DOE Joint Genome Institute"/>
            <person name="Mondo S.J."/>
            <person name="Dannebaum R.O."/>
            <person name="Kuo R.C."/>
            <person name="Labutti K."/>
            <person name="Haridas S."/>
            <person name="Kuo A."/>
            <person name="Salamov A."/>
            <person name="Ahrendt S.R."/>
            <person name="Lipzen A."/>
            <person name="Sullivan W."/>
            <person name="Andreopoulos W.B."/>
            <person name="Clum A."/>
            <person name="Lindquist E."/>
            <person name="Daum C."/>
            <person name="Ramamoorthy G.K."/>
            <person name="Gryganskyi A."/>
            <person name="Culley D."/>
            <person name="Magnuson J.K."/>
            <person name="James T.Y."/>
            <person name="O'Malley M.A."/>
            <person name="Stajich J.E."/>
            <person name="Spatafora J.W."/>
            <person name="Visel A."/>
            <person name="Grigoriev I.V."/>
        </authorList>
    </citation>
    <scope>NUCLEOTIDE SEQUENCE [LARGE SCALE GENOMIC DNA]</scope>
    <source>
        <strain evidence="3 4">NRRL 3301</strain>
    </source>
</reference>
<feature type="region of interest" description="Disordered" evidence="1">
    <location>
        <begin position="1"/>
        <end position="25"/>
    </location>
</feature>
<name>A0A1X2GU54_9FUNG</name>
<accession>A0A1X2GU54</accession>
<feature type="compositionally biased region" description="Polar residues" evidence="1">
    <location>
        <begin position="13"/>
        <end position="25"/>
    </location>
</feature>
<dbReference type="PROSITE" id="PS50174">
    <property type="entry name" value="G_PATCH"/>
    <property type="match status" value="1"/>
</dbReference>
<comment type="caution">
    <text evidence="3">The sequence shown here is derived from an EMBL/GenBank/DDBJ whole genome shotgun (WGS) entry which is preliminary data.</text>
</comment>
<dbReference type="PANTHER" id="PTHR23149">
    <property type="entry name" value="G PATCH DOMAIN CONTAINING PROTEIN"/>
    <property type="match status" value="1"/>
</dbReference>
<protein>
    <submittedName>
        <fullName evidence="3">G-patch-domain-containing protein</fullName>
    </submittedName>
</protein>